<dbReference type="OrthoDB" id="7560784at2"/>
<name>A0A1H1XWN7_MUCMA</name>
<dbReference type="Proteomes" id="UP000199679">
    <property type="component" value="Chromosome I"/>
</dbReference>
<dbReference type="EMBL" id="LT629740">
    <property type="protein sequence ID" value="SDT13176.1"/>
    <property type="molecule type" value="Genomic_DNA"/>
</dbReference>
<dbReference type="Pfam" id="PF14065">
    <property type="entry name" value="Pvc16_N"/>
    <property type="match status" value="1"/>
</dbReference>
<reference evidence="2 3" key="1">
    <citation type="submission" date="2016-10" db="EMBL/GenBank/DDBJ databases">
        <authorList>
            <person name="de Groot N.N."/>
        </authorList>
    </citation>
    <scope>NUCLEOTIDE SEQUENCE [LARGE SCALE GENOMIC DNA]</scope>
    <source>
        <strain evidence="2 3">MP1X4</strain>
    </source>
</reference>
<dbReference type="RefSeq" id="WP_091373169.1">
    <property type="nucleotide sequence ID" value="NZ_LT629740.1"/>
</dbReference>
<sequence>MYRFIESYLKLPVLLNNDKPITLSPMINDILVLLRDKLNDYCRLKTGTLEDKVFFPDGANLDPAQFPVNSVVPILVNYEEEKQIRNANRFEGVIRDNVKIGGSPAIYLNLMVLFVIRFSNYEQTMKFMSLIISFFQTNNLFDQYSAPDLPPNIDKIRLELQTMSFGERSELWNSLKSPYQPSVLYKVSMLAFEDEVSIALTSGVSDLKNSLQSI</sequence>
<feature type="domain" description="Pvc16 N-terminal" evidence="1">
    <location>
        <begin position="33"/>
        <end position="196"/>
    </location>
</feature>
<protein>
    <recommendedName>
        <fullName evidence="1">Pvc16 N-terminal domain-containing protein</fullName>
    </recommendedName>
</protein>
<evidence type="ECO:0000313" key="3">
    <source>
        <dbReference type="Proteomes" id="UP000199679"/>
    </source>
</evidence>
<evidence type="ECO:0000259" key="1">
    <source>
        <dbReference type="Pfam" id="PF14065"/>
    </source>
</evidence>
<keyword evidence="3" id="KW-1185">Reference proteome</keyword>
<dbReference type="InterPro" id="IPR025351">
    <property type="entry name" value="Pvc16_N"/>
</dbReference>
<dbReference type="AlphaFoldDB" id="A0A1H1XWN7"/>
<gene>
    <name evidence="2" type="ORF">SAMN05216490_2556</name>
</gene>
<proteinExistence type="predicted"/>
<evidence type="ECO:0000313" key="2">
    <source>
        <dbReference type="EMBL" id="SDT13176.1"/>
    </source>
</evidence>
<dbReference type="STRING" id="652787.SAMN05216490_2556"/>
<organism evidence="2 3">
    <name type="scientific">Mucilaginibacter mallensis</name>
    <dbReference type="NCBI Taxonomy" id="652787"/>
    <lineage>
        <taxon>Bacteria</taxon>
        <taxon>Pseudomonadati</taxon>
        <taxon>Bacteroidota</taxon>
        <taxon>Sphingobacteriia</taxon>
        <taxon>Sphingobacteriales</taxon>
        <taxon>Sphingobacteriaceae</taxon>
        <taxon>Mucilaginibacter</taxon>
    </lineage>
</organism>
<accession>A0A1H1XWN7</accession>